<keyword evidence="4" id="KW-1185">Reference proteome</keyword>
<gene>
    <name evidence="3" type="ORF">ECRASSUSDP1_LOCUS10363</name>
</gene>
<evidence type="ECO:0000313" key="3">
    <source>
        <dbReference type="EMBL" id="CAI2369066.1"/>
    </source>
</evidence>
<evidence type="ECO:0000313" key="4">
    <source>
        <dbReference type="Proteomes" id="UP001295684"/>
    </source>
</evidence>
<dbReference type="AlphaFoldDB" id="A0AAD1UGP5"/>
<reference evidence="3" key="1">
    <citation type="submission" date="2023-07" db="EMBL/GenBank/DDBJ databases">
        <authorList>
            <consortium name="AG Swart"/>
            <person name="Singh M."/>
            <person name="Singh A."/>
            <person name="Seah K."/>
            <person name="Emmerich C."/>
        </authorList>
    </citation>
    <scope>NUCLEOTIDE SEQUENCE</scope>
    <source>
        <strain evidence="3">DP1</strain>
    </source>
</reference>
<dbReference type="Proteomes" id="UP001295684">
    <property type="component" value="Unassembled WGS sequence"/>
</dbReference>
<keyword evidence="1" id="KW-0175">Coiled coil</keyword>
<accession>A0AAD1UGP5</accession>
<sequence>MEKKQRNLSQISKDLYRINEAYRVTQEFERISEIHPNNDPQLAVCLELKKCSGEGFRKCLAKKRNFHDRSTANSEKKAIISQKIINSFHCDDNRGVTSRDENNFETLQSNPDLEELIHKLDGRHGETPTASQSQTSIFNYLEADDNLKGTPYSRFKQEISFSSKSNENHQTKISKLEKENEALRQENYQIKCLYEDRLQELNWYYQKYGQRAKGLSEETTKDTEGQYNDHPAPNTLKEISYNIPKTQEIKVNSSSKAGIHQQINTLQSRIAQANERLNEKQKFKGKPLQAKFTQDYCYNESISTMKHLEKNRQAILDEENSLSQFKKSYQDSKSYGRVSHRSKNISSTPTLLSKESKRKCKKKTQKYQQMFAENYFKSNRPLKVNNILAPPMVFKDYDLNLE</sequence>
<comment type="caution">
    <text evidence="3">The sequence shown here is derived from an EMBL/GenBank/DDBJ whole genome shotgun (WGS) entry which is preliminary data.</text>
</comment>
<protein>
    <submittedName>
        <fullName evidence="3">Uncharacterized protein</fullName>
    </submittedName>
</protein>
<feature type="coiled-coil region" evidence="1">
    <location>
        <begin position="256"/>
        <end position="283"/>
    </location>
</feature>
<evidence type="ECO:0000256" key="1">
    <source>
        <dbReference type="SAM" id="Coils"/>
    </source>
</evidence>
<name>A0AAD1UGP5_EUPCR</name>
<evidence type="ECO:0000256" key="2">
    <source>
        <dbReference type="SAM" id="MobiDB-lite"/>
    </source>
</evidence>
<proteinExistence type="predicted"/>
<organism evidence="3 4">
    <name type="scientific">Euplotes crassus</name>
    <dbReference type="NCBI Taxonomy" id="5936"/>
    <lineage>
        <taxon>Eukaryota</taxon>
        <taxon>Sar</taxon>
        <taxon>Alveolata</taxon>
        <taxon>Ciliophora</taxon>
        <taxon>Intramacronucleata</taxon>
        <taxon>Spirotrichea</taxon>
        <taxon>Hypotrichia</taxon>
        <taxon>Euplotida</taxon>
        <taxon>Euplotidae</taxon>
        <taxon>Moneuplotes</taxon>
    </lineage>
</organism>
<dbReference type="EMBL" id="CAMPGE010010218">
    <property type="protein sequence ID" value="CAI2369066.1"/>
    <property type="molecule type" value="Genomic_DNA"/>
</dbReference>
<feature type="compositionally biased region" description="Polar residues" evidence="2">
    <location>
        <begin position="344"/>
        <end position="353"/>
    </location>
</feature>
<feature type="region of interest" description="Disordered" evidence="2">
    <location>
        <begin position="333"/>
        <end position="358"/>
    </location>
</feature>
<feature type="coiled-coil region" evidence="1">
    <location>
        <begin position="166"/>
        <end position="193"/>
    </location>
</feature>